<dbReference type="PANTHER" id="PTHR24305:SF237">
    <property type="entry name" value="CYTOCHROME P450 MONOOXYGENASE ATNE-RELATED"/>
    <property type="match status" value="1"/>
</dbReference>
<dbReference type="AlphaFoldDB" id="S3E4L7"/>
<protein>
    <submittedName>
        <fullName evidence="15">Cytochrome P450</fullName>
    </submittedName>
</protein>
<evidence type="ECO:0000256" key="2">
    <source>
        <dbReference type="ARBA" id="ARBA00004370"/>
    </source>
</evidence>
<dbReference type="InterPro" id="IPR036396">
    <property type="entry name" value="Cyt_P450_sf"/>
</dbReference>
<dbReference type="PRINTS" id="PR00385">
    <property type="entry name" value="P450"/>
</dbReference>
<keyword evidence="16" id="KW-1185">Reference proteome</keyword>
<comment type="similarity">
    <text evidence="3 13">Belongs to the cytochrome P450 family.</text>
</comment>
<dbReference type="GeneID" id="19465409"/>
<dbReference type="HOGENOM" id="CLU_001570_14_11_1"/>
<dbReference type="SUPFAM" id="SSF48264">
    <property type="entry name" value="Cytochrome P450"/>
    <property type="match status" value="1"/>
</dbReference>
<dbReference type="InterPro" id="IPR017972">
    <property type="entry name" value="Cyt_P450_CS"/>
</dbReference>
<keyword evidence="5 14" id="KW-0812">Transmembrane</keyword>
<dbReference type="GO" id="GO:0020037">
    <property type="term" value="F:heme binding"/>
    <property type="evidence" value="ECO:0007669"/>
    <property type="project" value="InterPro"/>
</dbReference>
<feature type="binding site" description="axial binding residue" evidence="12">
    <location>
        <position position="445"/>
    </location>
    <ligand>
        <name>heme</name>
        <dbReference type="ChEBI" id="CHEBI:30413"/>
    </ligand>
    <ligandPart>
        <name>Fe</name>
        <dbReference type="ChEBI" id="CHEBI:18248"/>
    </ligandPart>
</feature>
<dbReference type="GO" id="GO:0005506">
    <property type="term" value="F:iron ion binding"/>
    <property type="evidence" value="ECO:0007669"/>
    <property type="project" value="InterPro"/>
</dbReference>
<evidence type="ECO:0000256" key="5">
    <source>
        <dbReference type="ARBA" id="ARBA00022692"/>
    </source>
</evidence>
<keyword evidence="7 14" id="KW-1133">Transmembrane helix</keyword>
<evidence type="ECO:0000256" key="8">
    <source>
        <dbReference type="ARBA" id="ARBA00023002"/>
    </source>
</evidence>
<dbReference type="PANTHER" id="PTHR24305">
    <property type="entry name" value="CYTOCHROME P450"/>
    <property type="match status" value="1"/>
</dbReference>
<keyword evidence="4 12" id="KW-0349">Heme</keyword>
<keyword evidence="11 14" id="KW-0472">Membrane</keyword>
<dbReference type="STRING" id="1116229.S3E4L7"/>
<reference evidence="15 16" key="1">
    <citation type="journal article" date="2013" name="BMC Genomics">
        <title>Genomics-driven discovery of the pneumocandin biosynthetic gene cluster in the fungus Glarea lozoyensis.</title>
        <authorList>
            <person name="Chen L."/>
            <person name="Yue Q."/>
            <person name="Zhang X."/>
            <person name="Xiang M."/>
            <person name="Wang C."/>
            <person name="Li S."/>
            <person name="Che Y."/>
            <person name="Ortiz-Lopez F.J."/>
            <person name="Bills G.F."/>
            <person name="Liu X."/>
            <person name="An Z."/>
        </authorList>
    </citation>
    <scope>NUCLEOTIDE SEQUENCE [LARGE SCALE GENOMIC DNA]</scope>
    <source>
        <strain evidence="16">ATCC 20868 / MF5171</strain>
    </source>
</reference>
<keyword evidence="8 13" id="KW-0560">Oxidoreductase</keyword>
<dbReference type="GO" id="GO:1902181">
    <property type="term" value="P:verruculogen biosynthetic process"/>
    <property type="evidence" value="ECO:0007669"/>
    <property type="project" value="UniProtKB-ARBA"/>
</dbReference>
<keyword evidence="9 12" id="KW-0408">Iron</keyword>
<dbReference type="EMBL" id="KE145358">
    <property type="protein sequence ID" value="EPE33343.1"/>
    <property type="molecule type" value="Genomic_DNA"/>
</dbReference>
<comment type="cofactor">
    <cofactor evidence="1 12">
        <name>heme</name>
        <dbReference type="ChEBI" id="CHEBI:30413"/>
    </cofactor>
</comment>
<gene>
    <name evidence="15" type="ORF">GLAREA_06355</name>
</gene>
<dbReference type="KEGG" id="glz:GLAREA_06355"/>
<feature type="transmembrane region" description="Helical" evidence="14">
    <location>
        <begin position="7"/>
        <end position="28"/>
    </location>
</feature>
<evidence type="ECO:0000256" key="4">
    <source>
        <dbReference type="ARBA" id="ARBA00022617"/>
    </source>
</evidence>
<dbReference type="GO" id="GO:0004497">
    <property type="term" value="F:monooxygenase activity"/>
    <property type="evidence" value="ECO:0007669"/>
    <property type="project" value="UniProtKB-KW"/>
</dbReference>
<evidence type="ECO:0000313" key="16">
    <source>
        <dbReference type="Proteomes" id="UP000016922"/>
    </source>
</evidence>
<proteinExistence type="inferred from homology"/>
<dbReference type="OMA" id="WMPLDTW"/>
<dbReference type="FunFam" id="1.10.630.10:FF:000063">
    <property type="entry name" value="Cytochrome P450 monooxygenase"/>
    <property type="match status" value="1"/>
</dbReference>
<evidence type="ECO:0000256" key="10">
    <source>
        <dbReference type="ARBA" id="ARBA00023033"/>
    </source>
</evidence>
<keyword evidence="10 13" id="KW-0503">Monooxygenase</keyword>
<sequence length="514" mass="57732">MIPILGALVIGFGGIAGYLLVLSIYRIYFHPLSAYPGPLLAKLTDWYSVYHAYHGDRHLEFHRCHELYGSIFRFGPNSLSINTNTALKTIYGHKSNVQKSQFYSVFPPTKDTFNTHSSINKSQHARKRRVLSHAFSDSAIKSMEKYILGNVRTFTTRLGERVGDKGWSVPQNMADWANYLTFDVMGDLCFGKAFEMLEREDNRHVIDLIGNAAHMHLILGTNPTIKTLGLNKVLFSKIYNMRMQYMAYSKAQAAERQKVGLDTDRKDFFYYLLNARDPETGQGFTGPELWGESNLLIIAGSDTTSTALASAFFYLVHNPSTLANLTKEIRTKFDDVEQIHTSPELNSCHYLRAVIDESMRLSPPVGGILPREVLAGGLEIDGHHIPAGTVVGVPHYAIHHNPSYYPDPFTFNPDRWIAESPAETKDTVALAQSAFCPFSVGPRGCIGKGLAYAELMTSLARTMWLYDFKLAEGTSVGEGRQGLEWGRERKGEYQLKDCFTSMKKGPLVQFRARK</sequence>
<evidence type="ECO:0000256" key="11">
    <source>
        <dbReference type="ARBA" id="ARBA00023136"/>
    </source>
</evidence>
<comment type="subcellular location">
    <subcellularLocation>
        <location evidence="2">Membrane</location>
    </subcellularLocation>
</comment>
<dbReference type="GO" id="GO:0016020">
    <property type="term" value="C:membrane"/>
    <property type="evidence" value="ECO:0007669"/>
    <property type="project" value="UniProtKB-SubCell"/>
</dbReference>
<evidence type="ECO:0000256" key="14">
    <source>
        <dbReference type="SAM" id="Phobius"/>
    </source>
</evidence>
<dbReference type="InterPro" id="IPR001128">
    <property type="entry name" value="Cyt_P450"/>
</dbReference>
<evidence type="ECO:0000256" key="6">
    <source>
        <dbReference type="ARBA" id="ARBA00022723"/>
    </source>
</evidence>
<dbReference type="GO" id="GO:0016705">
    <property type="term" value="F:oxidoreductase activity, acting on paired donors, with incorporation or reduction of molecular oxygen"/>
    <property type="evidence" value="ECO:0007669"/>
    <property type="project" value="InterPro"/>
</dbReference>
<dbReference type="InterPro" id="IPR050121">
    <property type="entry name" value="Cytochrome_P450_monoxygenase"/>
</dbReference>
<dbReference type="Proteomes" id="UP000016922">
    <property type="component" value="Unassembled WGS sequence"/>
</dbReference>
<evidence type="ECO:0000256" key="1">
    <source>
        <dbReference type="ARBA" id="ARBA00001971"/>
    </source>
</evidence>
<evidence type="ECO:0000256" key="7">
    <source>
        <dbReference type="ARBA" id="ARBA00022989"/>
    </source>
</evidence>
<organism evidence="15 16">
    <name type="scientific">Glarea lozoyensis (strain ATCC 20868 / MF5171)</name>
    <dbReference type="NCBI Taxonomy" id="1116229"/>
    <lineage>
        <taxon>Eukaryota</taxon>
        <taxon>Fungi</taxon>
        <taxon>Dikarya</taxon>
        <taxon>Ascomycota</taxon>
        <taxon>Pezizomycotina</taxon>
        <taxon>Leotiomycetes</taxon>
        <taxon>Helotiales</taxon>
        <taxon>Helotiaceae</taxon>
        <taxon>Glarea</taxon>
    </lineage>
</organism>
<dbReference type="Gene3D" id="1.10.630.10">
    <property type="entry name" value="Cytochrome P450"/>
    <property type="match status" value="1"/>
</dbReference>
<dbReference type="Pfam" id="PF00067">
    <property type="entry name" value="p450"/>
    <property type="match status" value="1"/>
</dbReference>
<evidence type="ECO:0000256" key="9">
    <source>
        <dbReference type="ARBA" id="ARBA00023004"/>
    </source>
</evidence>
<dbReference type="PRINTS" id="PR00463">
    <property type="entry name" value="EP450I"/>
</dbReference>
<dbReference type="PROSITE" id="PS00086">
    <property type="entry name" value="CYTOCHROME_P450"/>
    <property type="match status" value="1"/>
</dbReference>
<dbReference type="eggNOG" id="KOG0158">
    <property type="taxonomic scope" value="Eukaryota"/>
</dbReference>
<name>S3E4L7_GLAL2</name>
<dbReference type="CDD" id="cd11061">
    <property type="entry name" value="CYP67-like"/>
    <property type="match status" value="1"/>
</dbReference>
<dbReference type="RefSeq" id="XP_008079960.1">
    <property type="nucleotide sequence ID" value="XM_008081769.1"/>
</dbReference>
<evidence type="ECO:0000256" key="3">
    <source>
        <dbReference type="ARBA" id="ARBA00010617"/>
    </source>
</evidence>
<evidence type="ECO:0000256" key="13">
    <source>
        <dbReference type="RuleBase" id="RU000461"/>
    </source>
</evidence>
<dbReference type="InterPro" id="IPR002401">
    <property type="entry name" value="Cyt_P450_E_grp-I"/>
</dbReference>
<keyword evidence="6 12" id="KW-0479">Metal-binding</keyword>
<evidence type="ECO:0000313" key="15">
    <source>
        <dbReference type="EMBL" id="EPE33343.1"/>
    </source>
</evidence>
<accession>S3E4L7</accession>
<evidence type="ECO:0000256" key="12">
    <source>
        <dbReference type="PIRSR" id="PIRSR602401-1"/>
    </source>
</evidence>
<dbReference type="OrthoDB" id="1470350at2759"/>